<protein>
    <submittedName>
        <fullName evidence="1">Uncharacterized protein</fullName>
    </submittedName>
</protein>
<reference evidence="1" key="1">
    <citation type="submission" date="2022-04" db="EMBL/GenBank/DDBJ databases">
        <title>Jade perch genome.</title>
        <authorList>
            <person name="Chao B."/>
        </authorList>
    </citation>
    <scope>NUCLEOTIDE SEQUENCE</scope>
    <source>
        <strain evidence="1">CB-2022</strain>
    </source>
</reference>
<sequence>MSTTAKDSGHYANYVGPYRLEKTLGKGQTVQMRRILHERLRPGRLSRTPAICGHMQPEKIKVFPSTSTLPTSAGDRLRSALVPPFCRFVSFCSGHTDGPGSGGTPFSPPNGRPVRTDGPVAAARADELRCLKPAASVKHPIMWHNQIKGGGGTGREIRYYTHFTGSAGSSVVDADAPSCLLDFELKEDAAKEKLRRVKIDKERRKTFFSMSSGCEQSEADGSIPGISSRSAPGAEPAFLGFPRAGSHLGETYLVTAAVYTLQTAGSSPSVSRPVSGGVRRPLIAARSRAEVWPRPTETHSSALQLAQQHHTSHTETQRRVSKVVSELLFPHVASKQTS</sequence>
<accession>A0ACB8XBV6</accession>
<comment type="caution">
    <text evidence="1">The sequence shown here is derived from an EMBL/GenBank/DDBJ whole genome shotgun (WGS) entry which is preliminary data.</text>
</comment>
<evidence type="ECO:0000313" key="2">
    <source>
        <dbReference type="Proteomes" id="UP000831701"/>
    </source>
</evidence>
<gene>
    <name evidence="1" type="ORF">L3Q82_000046</name>
</gene>
<dbReference type="EMBL" id="CM041531">
    <property type="protein sequence ID" value="KAI3377017.1"/>
    <property type="molecule type" value="Genomic_DNA"/>
</dbReference>
<name>A0ACB8XBV6_9TELE</name>
<dbReference type="Proteomes" id="UP000831701">
    <property type="component" value="Chromosome 1"/>
</dbReference>
<organism evidence="1 2">
    <name type="scientific">Scortum barcoo</name>
    <name type="common">barcoo grunter</name>
    <dbReference type="NCBI Taxonomy" id="214431"/>
    <lineage>
        <taxon>Eukaryota</taxon>
        <taxon>Metazoa</taxon>
        <taxon>Chordata</taxon>
        <taxon>Craniata</taxon>
        <taxon>Vertebrata</taxon>
        <taxon>Euteleostomi</taxon>
        <taxon>Actinopterygii</taxon>
        <taxon>Neopterygii</taxon>
        <taxon>Teleostei</taxon>
        <taxon>Neoteleostei</taxon>
        <taxon>Acanthomorphata</taxon>
        <taxon>Eupercaria</taxon>
        <taxon>Centrarchiformes</taxon>
        <taxon>Terapontoidei</taxon>
        <taxon>Terapontidae</taxon>
        <taxon>Scortum</taxon>
    </lineage>
</organism>
<evidence type="ECO:0000313" key="1">
    <source>
        <dbReference type="EMBL" id="KAI3377017.1"/>
    </source>
</evidence>
<keyword evidence="2" id="KW-1185">Reference proteome</keyword>
<proteinExistence type="predicted"/>